<dbReference type="SUPFAM" id="SSF53335">
    <property type="entry name" value="S-adenosyl-L-methionine-dependent methyltransferases"/>
    <property type="match status" value="1"/>
</dbReference>
<evidence type="ECO:0000313" key="7">
    <source>
        <dbReference type="EMBL" id="MFD2522711.1"/>
    </source>
</evidence>
<sequence length="400" mass="45486">MDLELLKKARDAAHQIQEPDIQSYILKSQKKIDAHFLRMVADQWIARQKARYKLPTWYANADIIYPAPLSVEQSSSETTAHYKAQLFAKSGHENLVDLTGGMGVDTAAFAAFHKHVTYIERNEALAPIARHNFAVLGRTNIEVINTDALSFLHNNKALPDTHYYIDPARRDSAQNKVFKIEDCEPNMLSVKPLLGEFLIKYSPILDIKQALEQLQDITEVHIVAVENEVKELLFLKHGNADNTKINCINFLSDNTQQTFEFTYEQEQQLAVSYALPQKYIYEPNAAILKAGAFKSIANTYGLEKLAPNSHIYTADRLVEDFAGRSFICEAVCKFDKKEILLHLPSNQANISTRNFPLKPDEIRKKLGLKDGGDMYLFATENHQKKKIVLICRKTLTNIFD</sequence>
<keyword evidence="1" id="KW-0489">Methyltransferase</keyword>
<dbReference type="Proteomes" id="UP001597510">
    <property type="component" value="Unassembled WGS sequence"/>
</dbReference>
<gene>
    <name evidence="7" type="ORF">ACFSR2_17565</name>
</gene>
<proteinExistence type="predicted"/>
<dbReference type="CDD" id="cd02440">
    <property type="entry name" value="AdoMet_MTases"/>
    <property type="match status" value="1"/>
</dbReference>
<keyword evidence="8" id="KW-1185">Reference proteome</keyword>
<evidence type="ECO:0000259" key="5">
    <source>
        <dbReference type="Pfam" id="PF18096"/>
    </source>
</evidence>
<feature type="domain" description="PG-1098 ferredoxin-like" evidence="6">
    <location>
        <begin position="279"/>
        <end position="321"/>
    </location>
</feature>
<dbReference type="Gene3D" id="3.40.50.150">
    <property type="entry name" value="Vaccinia Virus protein VP39"/>
    <property type="match status" value="1"/>
</dbReference>
<dbReference type="RefSeq" id="WP_340237774.1">
    <property type="nucleotide sequence ID" value="NZ_JBBEWC010000008.1"/>
</dbReference>
<evidence type="ECO:0000256" key="1">
    <source>
        <dbReference type="ARBA" id="ARBA00022603"/>
    </source>
</evidence>
<dbReference type="Pfam" id="PF18096">
    <property type="entry name" value="Thump_like"/>
    <property type="match status" value="1"/>
</dbReference>
<evidence type="ECO:0000256" key="4">
    <source>
        <dbReference type="ARBA" id="ARBA00022884"/>
    </source>
</evidence>
<name>A0ABW5JD83_9BACT</name>
<protein>
    <submittedName>
        <fullName evidence="7">rRNA adenine N-6-methyltransferase family protein</fullName>
    </submittedName>
</protein>
<dbReference type="InterPro" id="IPR001737">
    <property type="entry name" value="KsgA/Erm"/>
</dbReference>
<dbReference type="Pfam" id="PF00398">
    <property type="entry name" value="RrnaAD"/>
    <property type="match status" value="1"/>
</dbReference>
<comment type="caution">
    <text evidence="7">The sequence shown here is derived from an EMBL/GenBank/DDBJ whole genome shotgun (WGS) entry which is preliminary data.</text>
</comment>
<evidence type="ECO:0000256" key="2">
    <source>
        <dbReference type="ARBA" id="ARBA00022679"/>
    </source>
</evidence>
<keyword evidence="3" id="KW-0949">S-adenosyl-L-methionine</keyword>
<accession>A0ABW5JD83</accession>
<dbReference type="InterPro" id="IPR029063">
    <property type="entry name" value="SAM-dependent_MTases_sf"/>
</dbReference>
<dbReference type="Pfam" id="PF22013">
    <property type="entry name" value="PG_1098_Fer"/>
    <property type="match status" value="1"/>
</dbReference>
<dbReference type="EMBL" id="JBHULC010000021">
    <property type="protein sequence ID" value="MFD2522711.1"/>
    <property type="molecule type" value="Genomic_DNA"/>
</dbReference>
<evidence type="ECO:0000259" key="6">
    <source>
        <dbReference type="Pfam" id="PF22013"/>
    </source>
</evidence>
<evidence type="ECO:0000256" key="3">
    <source>
        <dbReference type="ARBA" id="ARBA00022691"/>
    </source>
</evidence>
<feature type="domain" description="THUMP-like" evidence="5">
    <location>
        <begin position="323"/>
        <end position="393"/>
    </location>
</feature>
<organism evidence="7 8">
    <name type="scientific">Emticicia soli</name>
    <dbReference type="NCBI Taxonomy" id="2027878"/>
    <lineage>
        <taxon>Bacteria</taxon>
        <taxon>Pseudomonadati</taxon>
        <taxon>Bacteroidota</taxon>
        <taxon>Cytophagia</taxon>
        <taxon>Cytophagales</taxon>
        <taxon>Leadbetterellaceae</taxon>
        <taxon>Emticicia</taxon>
    </lineage>
</organism>
<keyword evidence="4" id="KW-0694">RNA-binding</keyword>
<dbReference type="InterPro" id="IPR041497">
    <property type="entry name" value="Thump-like"/>
</dbReference>
<dbReference type="InterPro" id="IPR054168">
    <property type="entry name" value="PG_1098_Fer"/>
</dbReference>
<keyword evidence="2" id="KW-0808">Transferase</keyword>
<evidence type="ECO:0000313" key="8">
    <source>
        <dbReference type="Proteomes" id="UP001597510"/>
    </source>
</evidence>
<dbReference type="Gene3D" id="1.10.10.1110">
    <property type="entry name" value="Methyltransferase PG1098, N-terminal domain"/>
    <property type="match status" value="1"/>
</dbReference>
<reference evidence="8" key="1">
    <citation type="journal article" date="2019" name="Int. J. Syst. Evol. Microbiol.">
        <title>The Global Catalogue of Microorganisms (GCM) 10K type strain sequencing project: providing services to taxonomists for standard genome sequencing and annotation.</title>
        <authorList>
            <consortium name="The Broad Institute Genomics Platform"/>
            <consortium name="The Broad Institute Genome Sequencing Center for Infectious Disease"/>
            <person name="Wu L."/>
            <person name="Ma J."/>
        </authorList>
    </citation>
    <scope>NUCLEOTIDE SEQUENCE [LARGE SCALE GENOMIC DNA]</scope>
    <source>
        <strain evidence="8">KCTC 52344</strain>
    </source>
</reference>